<organism evidence="1 2">
    <name type="scientific">Populus alba x Populus x berolinensis</name>
    <dbReference type="NCBI Taxonomy" id="444605"/>
    <lineage>
        <taxon>Eukaryota</taxon>
        <taxon>Viridiplantae</taxon>
        <taxon>Streptophyta</taxon>
        <taxon>Embryophyta</taxon>
        <taxon>Tracheophyta</taxon>
        <taxon>Spermatophyta</taxon>
        <taxon>Magnoliopsida</taxon>
        <taxon>eudicotyledons</taxon>
        <taxon>Gunneridae</taxon>
        <taxon>Pentapetalae</taxon>
        <taxon>rosids</taxon>
        <taxon>fabids</taxon>
        <taxon>Malpighiales</taxon>
        <taxon>Salicaceae</taxon>
        <taxon>Saliceae</taxon>
        <taxon>Populus</taxon>
    </lineage>
</organism>
<dbReference type="Proteomes" id="UP001164929">
    <property type="component" value="Chromosome 13"/>
</dbReference>
<comment type="caution">
    <text evidence="1">The sequence shown here is derived from an EMBL/GenBank/DDBJ whole genome shotgun (WGS) entry which is preliminary data.</text>
</comment>
<sequence>MCSDHSLSLADSYPEHIQTPPPNAMKLYAAQITRVKRLKLSGLKREGNMQKLESYLPSFRESSRRNKTQEEPSLETPLLRIFMCLSFLRDHPMLIGPLTPYSWQCPLQDGDEIWLRNGDLMLQSSPLFMFKIQDYRSWLCSCLEAVIEACEGEIDRYRKNTFYRLLVQLSEYVSVCTLRCSKYQ</sequence>
<name>A0AAD6LXX3_9ROSI</name>
<gene>
    <name evidence="1" type="ORF">NC653_031085</name>
</gene>
<evidence type="ECO:0000313" key="2">
    <source>
        <dbReference type="Proteomes" id="UP001164929"/>
    </source>
</evidence>
<proteinExistence type="predicted"/>
<dbReference type="EMBL" id="JAQIZT010000013">
    <property type="protein sequence ID" value="KAJ6975130.1"/>
    <property type="molecule type" value="Genomic_DNA"/>
</dbReference>
<evidence type="ECO:0000313" key="1">
    <source>
        <dbReference type="EMBL" id="KAJ6975130.1"/>
    </source>
</evidence>
<reference evidence="1" key="1">
    <citation type="journal article" date="2023" name="Mol. Ecol. Resour.">
        <title>Chromosome-level genome assembly of a triploid poplar Populus alba 'Berolinensis'.</title>
        <authorList>
            <person name="Chen S."/>
            <person name="Yu Y."/>
            <person name="Wang X."/>
            <person name="Wang S."/>
            <person name="Zhang T."/>
            <person name="Zhou Y."/>
            <person name="He R."/>
            <person name="Meng N."/>
            <person name="Wang Y."/>
            <person name="Liu W."/>
            <person name="Liu Z."/>
            <person name="Liu J."/>
            <person name="Guo Q."/>
            <person name="Huang H."/>
            <person name="Sederoff R.R."/>
            <person name="Wang G."/>
            <person name="Qu G."/>
            <person name="Chen S."/>
        </authorList>
    </citation>
    <scope>NUCLEOTIDE SEQUENCE</scope>
    <source>
        <strain evidence="1">SC-2020</strain>
    </source>
</reference>
<accession>A0AAD6LXX3</accession>
<dbReference type="AlphaFoldDB" id="A0AAD6LXX3"/>
<keyword evidence="2" id="KW-1185">Reference proteome</keyword>
<protein>
    <submittedName>
        <fullName evidence="1">Uncharacterized protein</fullName>
    </submittedName>
</protein>